<dbReference type="PANTHER" id="PTHR45784">
    <property type="entry name" value="C-TYPE LECTIN DOMAIN FAMILY 20 MEMBER A-RELATED"/>
    <property type="match status" value="1"/>
</dbReference>
<dbReference type="Gene3D" id="3.10.100.10">
    <property type="entry name" value="Mannose-Binding Protein A, subunit A"/>
    <property type="match status" value="3"/>
</dbReference>
<proteinExistence type="predicted"/>
<dbReference type="InterPro" id="IPR016186">
    <property type="entry name" value="C-type_lectin-like/link_sf"/>
</dbReference>
<feature type="domain" description="C-type lectin" evidence="1">
    <location>
        <begin position="48"/>
        <end position="143"/>
    </location>
</feature>
<keyword evidence="3" id="KW-1185">Reference proteome</keyword>
<evidence type="ECO:0000313" key="2">
    <source>
        <dbReference type="EMBL" id="KAK3507648.1"/>
    </source>
</evidence>
<dbReference type="EMBL" id="JAUCMX010000029">
    <property type="protein sequence ID" value="KAK3507648.1"/>
    <property type="molecule type" value="Genomic_DNA"/>
</dbReference>
<evidence type="ECO:0000313" key="3">
    <source>
        <dbReference type="Proteomes" id="UP001274896"/>
    </source>
</evidence>
<feature type="domain" description="C-type lectin" evidence="1">
    <location>
        <begin position="201"/>
        <end position="319"/>
    </location>
</feature>
<dbReference type="Proteomes" id="UP001274896">
    <property type="component" value="Unassembled WGS sequence"/>
</dbReference>
<dbReference type="Pfam" id="PF00059">
    <property type="entry name" value="Lectin_C"/>
    <property type="match status" value="3"/>
</dbReference>
<dbReference type="SMART" id="SM00034">
    <property type="entry name" value="CLECT"/>
    <property type="match status" value="3"/>
</dbReference>
<dbReference type="SUPFAM" id="SSF56436">
    <property type="entry name" value="C-type lectin-like"/>
    <property type="match status" value="3"/>
</dbReference>
<protein>
    <recommendedName>
        <fullName evidence="1">C-type lectin domain-containing protein</fullName>
    </recommendedName>
</protein>
<dbReference type="PANTHER" id="PTHR45784:SF3">
    <property type="entry name" value="C-TYPE LECTIN DOMAIN FAMILY 4 MEMBER K-LIKE-RELATED"/>
    <property type="match status" value="1"/>
</dbReference>
<comment type="caution">
    <text evidence="2">The sequence shown here is derived from an EMBL/GenBank/DDBJ whole genome shotgun (WGS) entry which is preliminary data.</text>
</comment>
<reference evidence="2" key="1">
    <citation type="submission" date="2023-06" db="EMBL/GenBank/DDBJ databases">
        <title>Male Hemibagrus guttatus genome.</title>
        <authorList>
            <person name="Bian C."/>
        </authorList>
    </citation>
    <scope>NUCLEOTIDE SEQUENCE</scope>
    <source>
        <strain evidence="2">Male_cb2023</strain>
        <tissue evidence="2">Muscle</tissue>
    </source>
</reference>
<name>A0AAE0UJC4_9TELE</name>
<accession>A0AAE0UJC4</accession>
<feature type="domain" description="C-type lectin" evidence="1">
    <location>
        <begin position="338"/>
        <end position="433"/>
    </location>
</feature>
<dbReference type="PROSITE" id="PS50041">
    <property type="entry name" value="C_TYPE_LECTIN_2"/>
    <property type="match status" value="3"/>
</dbReference>
<dbReference type="AlphaFoldDB" id="A0AAE0UJC4"/>
<organism evidence="2 3">
    <name type="scientific">Hemibagrus guttatus</name>
    <dbReference type="NCBI Taxonomy" id="175788"/>
    <lineage>
        <taxon>Eukaryota</taxon>
        <taxon>Metazoa</taxon>
        <taxon>Chordata</taxon>
        <taxon>Craniata</taxon>
        <taxon>Vertebrata</taxon>
        <taxon>Euteleostomi</taxon>
        <taxon>Actinopterygii</taxon>
        <taxon>Neopterygii</taxon>
        <taxon>Teleostei</taxon>
        <taxon>Ostariophysi</taxon>
        <taxon>Siluriformes</taxon>
        <taxon>Bagridae</taxon>
        <taxon>Hemibagrus</taxon>
    </lineage>
</organism>
<dbReference type="InterPro" id="IPR001304">
    <property type="entry name" value="C-type_lectin-like"/>
</dbReference>
<sequence length="501" mass="57810">MTIRMTLDINHIIYNSSTMTLKPFLLLYLTANFSDSAKFIGISSLYLSWTDAQAYCRTHHTDLASALNSSDNNFLFQLRNIQGDSWIGLYRDTWKWSDGTVATNLPWASGEPNNYLVKENCASHISKLFNDYLCETPAYFYCHTSEFPPVREQQIVRLRVKSDGSVLDPAVQSYILEQVSCRTDKISPTGLTPVVISRLITVRHNYHLIKQTYTWPVAQNYCRVMYTDMATIITDDDWLRLNKEAMSKGFTAYTWIGLYDDVDSWRWSLNELPLKDVTYTNWYSGQPDNYAGKEACAVIYIYGTWADTICTGLRPFICYNANFSDSAKFIGISSLYLSWTDAQAYCRTHHTDLASALNSSDNNFLFQLRNIQGDSWIGLYRDTWKWSDGTVATNLPWYPGEPNNYYVNEKCVSHINKLFNDYLCETPAYFYCHTIPPVREQQIVRLRVKSDGSVLDPAVQSYILEQMKQKLKEKGMLENTTVTWRVQPDGNIFHKINKDDL</sequence>
<evidence type="ECO:0000259" key="1">
    <source>
        <dbReference type="PROSITE" id="PS50041"/>
    </source>
</evidence>
<gene>
    <name evidence="2" type="ORF">QTP70_032244</name>
</gene>
<dbReference type="InterPro" id="IPR016187">
    <property type="entry name" value="CTDL_fold"/>
</dbReference>